<dbReference type="AlphaFoldDB" id="A0A423LDP0"/>
<accession>A0A423LDP0</accession>
<dbReference type="EMBL" id="MOBU01000011">
    <property type="protein sequence ID" value="RON66424.1"/>
    <property type="molecule type" value="Genomic_DNA"/>
</dbReference>
<evidence type="ECO:0000313" key="1">
    <source>
        <dbReference type="EMBL" id="RON66424.1"/>
    </source>
</evidence>
<dbReference type="Proteomes" id="UP000285757">
    <property type="component" value="Unassembled WGS sequence"/>
</dbReference>
<comment type="caution">
    <text evidence="1">The sequence shown here is derived from an EMBL/GenBank/DDBJ whole genome shotgun (WGS) entry which is preliminary data.</text>
</comment>
<protein>
    <submittedName>
        <fullName evidence="1">Uncharacterized protein</fullName>
    </submittedName>
</protein>
<sequence>MQIGADNKEVLGDAVQFRKTPESKAGWALQPFYKRPAQCRIRSRCEQFRKRKHLMQEVFQAAAPAPWASHFPGQFVDAP</sequence>
<reference evidence="1 2" key="1">
    <citation type="submission" date="2016-10" db="EMBL/GenBank/DDBJ databases">
        <title>Comparative genome analysis of multiple Pseudomonas spp. focuses on biocontrol and plant growth promoting traits.</title>
        <authorList>
            <person name="Tao X.-Y."/>
            <person name="Taylor C.G."/>
        </authorList>
    </citation>
    <scope>NUCLEOTIDE SEQUENCE [LARGE SCALE GENOMIC DNA]</scope>
    <source>
        <strain evidence="1 2">24D3</strain>
    </source>
</reference>
<evidence type="ECO:0000313" key="2">
    <source>
        <dbReference type="Proteomes" id="UP000285757"/>
    </source>
</evidence>
<name>A0A423LDP0_PSEFL</name>
<gene>
    <name evidence="1" type="ORF">BK671_15660</name>
</gene>
<organism evidence="1 2">
    <name type="scientific">Pseudomonas fluorescens</name>
    <dbReference type="NCBI Taxonomy" id="294"/>
    <lineage>
        <taxon>Bacteria</taxon>
        <taxon>Pseudomonadati</taxon>
        <taxon>Pseudomonadota</taxon>
        <taxon>Gammaproteobacteria</taxon>
        <taxon>Pseudomonadales</taxon>
        <taxon>Pseudomonadaceae</taxon>
        <taxon>Pseudomonas</taxon>
    </lineage>
</organism>
<proteinExistence type="predicted"/>